<keyword evidence="2" id="KW-1185">Reference proteome</keyword>
<evidence type="ECO:0000313" key="1">
    <source>
        <dbReference type="EMBL" id="GBP45900.1"/>
    </source>
</evidence>
<accession>A0A4C1W4S3</accession>
<proteinExistence type="predicted"/>
<organism evidence="1 2">
    <name type="scientific">Eumeta variegata</name>
    <name type="common">Bagworm moth</name>
    <name type="synonym">Eumeta japonica</name>
    <dbReference type="NCBI Taxonomy" id="151549"/>
    <lineage>
        <taxon>Eukaryota</taxon>
        <taxon>Metazoa</taxon>
        <taxon>Ecdysozoa</taxon>
        <taxon>Arthropoda</taxon>
        <taxon>Hexapoda</taxon>
        <taxon>Insecta</taxon>
        <taxon>Pterygota</taxon>
        <taxon>Neoptera</taxon>
        <taxon>Endopterygota</taxon>
        <taxon>Lepidoptera</taxon>
        <taxon>Glossata</taxon>
        <taxon>Ditrysia</taxon>
        <taxon>Tineoidea</taxon>
        <taxon>Psychidae</taxon>
        <taxon>Oiketicinae</taxon>
        <taxon>Eumeta</taxon>
    </lineage>
</organism>
<name>A0A4C1W4S3_EUMVA</name>
<reference evidence="1 2" key="1">
    <citation type="journal article" date="2019" name="Commun. Biol.">
        <title>The bagworm genome reveals a unique fibroin gene that provides high tensile strength.</title>
        <authorList>
            <person name="Kono N."/>
            <person name="Nakamura H."/>
            <person name="Ohtoshi R."/>
            <person name="Tomita M."/>
            <person name="Numata K."/>
            <person name="Arakawa K."/>
        </authorList>
    </citation>
    <scope>NUCLEOTIDE SEQUENCE [LARGE SCALE GENOMIC DNA]</scope>
</reference>
<protein>
    <submittedName>
        <fullName evidence="1">Uncharacterized protein</fullName>
    </submittedName>
</protein>
<sequence length="102" mass="11666">MGLRRLITEFLWPPSSSIIRPWLDKLSNSNRLRVDHYSVKTINRAISQQISARVRRGVALQRPLPSLGANRALESSCLLNYIDSALLPLVLVPYRRLSSIWI</sequence>
<comment type="caution">
    <text evidence="1">The sequence shown here is derived from an EMBL/GenBank/DDBJ whole genome shotgun (WGS) entry which is preliminary data.</text>
</comment>
<gene>
    <name evidence="1" type="ORF">EVAR_31807_1</name>
</gene>
<dbReference type="Proteomes" id="UP000299102">
    <property type="component" value="Unassembled WGS sequence"/>
</dbReference>
<dbReference type="AlphaFoldDB" id="A0A4C1W4S3"/>
<dbReference type="EMBL" id="BGZK01000473">
    <property type="protein sequence ID" value="GBP45900.1"/>
    <property type="molecule type" value="Genomic_DNA"/>
</dbReference>
<evidence type="ECO:0000313" key="2">
    <source>
        <dbReference type="Proteomes" id="UP000299102"/>
    </source>
</evidence>